<protein>
    <recommendedName>
        <fullName evidence="4 5">dTDP-4-dehydrorhamnose 3,5-epimerase</fullName>
        <ecNumber evidence="3 5">5.1.3.13</ecNumber>
    </recommendedName>
    <alternativeName>
        <fullName evidence="5">Thymidine diphospho-4-keto-rhamnose 3,5-epimerase</fullName>
    </alternativeName>
</protein>
<evidence type="ECO:0000256" key="1">
    <source>
        <dbReference type="ARBA" id="ARBA00001298"/>
    </source>
</evidence>
<keyword evidence="7" id="KW-1185">Reference proteome</keyword>
<dbReference type="Pfam" id="PF00908">
    <property type="entry name" value="dTDP_sugar_isom"/>
    <property type="match status" value="1"/>
</dbReference>
<dbReference type="GO" id="GO:0008830">
    <property type="term" value="F:dTDP-4-dehydrorhamnose 3,5-epimerase activity"/>
    <property type="evidence" value="ECO:0007669"/>
    <property type="project" value="UniProtKB-EC"/>
</dbReference>
<evidence type="ECO:0000313" key="6">
    <source>
        <dbReference type="EMBL" id="MFD0863153.1"/>
    </source>
</evidence>
<dbReference type="InterPro" id="IPR014710">
    <property type="entry name" value="RmlC-like_jellyroll"/>
</dbReference>
<dbReference type="NCBIfam" id="TIGR01221">
    <property type="entry name" value="rmlC"/>
    <property type="match status" value="1"/>
</dbReference>
<dbReference type="InterPro" id="IPR011051">
    <property type="entry name" value="RmlC_Cupin_sf"/>
</dbReference>
<keyword evidence="5 6" id="KW-0413">Isomerase</keyword>
<dbReference type="EMBL" id="JBHTJH010000017">
    <property type="protein sequence ID" value="MFD0863153.1"/>
    <property type="molecule type" value="Genomic_DNA"/>
</dbReference>
<comment type="catalytic activity">
    <reaction evidence="1 5">
        <text>dTDP-4-dehydro-6-deoxy-alpha-D-glucose = dTDP-4-dehydro-beta-L-rhamnose</text>
        <dbReference type="Rhea" id="RHEA:16969"/>
        <dbReference type="ChEBI" id="CHEBI:57649"/>
        <dbReference type="ChEBI" id="CHEBI:62830"/>
        <dbReference type="EC" id="5.1.3.13"/>
    </reaction>
</comment>
<name>A0ABW3CZP3_9FLAO</name>
<dbReference type="PANTHER" id="PTHR21047:SF2">
    <property type="entry name" value="THYMIDINE DIPHOSPHO-4-KETO-RHAMNOSE 3,5-EPIMERASE"/>
    <property type="match status" value="1"/>
</dbReference>
<evidence type="ECO:0000256" key="5">
    <source>
        <dbReference type="RuleBase" id="RU364069"/>
    </source>
</evidence>
<dbReference type="Proteomes" id="UP001596978">
    <property type="component" value="Unassembled WGS sequence"/>
</dbReference>
<dbReference type="RefSeq" id="WP_386408935.1">
    <property type="nucleotide sequence ID" value="NZ_JBHTJH010000017.1"/>
</dbReference>
<dbReference type="InterPro" id="IPR000888">
    <property type="entry name" value="RmlC-like"/>
</dbReference>
<evidence type="ECO:0000313" key="7">
    <source>
        <dbReference type="Proteomes" id="UP001596978"/>
    </source>
</evidence>
<dbReference type="SUPFAM" id="SSF51182">
    <property type="entry name" value="RmlC-like cupins"/>
    <property type="match status" value="1"/>
</dbReference>
<accession>A0ABW3CZP3</accession>
<comment type="pathway">
    <text evidence="5">Carbohydrate biosynthesis; dTDP-L-rhamnose biosynthesis.</text>
</comment>
<evidence type="ECO:0000256" key="3">
    <source>
        <dbReference type="ARBA" id="ARBA00012098"/>
    </source>
</evidence>
<dbReference type="PANTHER" id="PTHR21047">
    <property type="entry name" value="DTDP-6-DEOXY-D-GLUCOSE-3,5 EPIMERASE"/>
    <property type="match status" value="1"/>
</dbReference>
<comment type="function">
    <text evidence="2 5">Catalyzes the epimerization of the C3' and C5'positions of dTDP-6-deoxy-D-xylo-4-hexulose, forming dTDP-6-deoxy-L-lyxo-4-hexulose.</text>
</comment>
<sequence length="181" mass="21026">MLDIVHTQLEGCFVLTTKVFKDNRGWFSESYHQNRFEKATGYKVDFVQDNESYSTEGVLRGLHFQKGEYAQAKLVRAVYGKVLDVVVDCRKNSPTFGQYFSEILTSENRKQLFVPKGFAHGFYTLSKEAIVQYKCDNYYHKEAESGIIYNDPELAIDWQLNGRPVLSEKDLQLPRFKDIEI</sequence>
<evidence type="ECO:0000256" key="4">
    <source>
        <dbReference type="ARBA" id="ARBA00019595"/>
    </source>
</evidence>
<dbReference type="EC" id="5.1.3.13" evidence="3 5"/>
<reference evidence="7" key="1">
    <citation type="journal article" date="2019" name="Int. J. Syst. Evol. Microbiol.">
        <title>The Global Catalogue of Microorganisms (GCM) 10K type strain sequencing project: providing services to taxonomists for standard genome sequencing and annotation.</title>
        <authorList>
            <consortium name="The Broad Institute Genomics Platform"/>
            <consortium name="The Broad Institute Genome Sequencing Center for Infectious Disease"/>
            <person name="Wu L."/>
            <person name="Ma J."/>
        </authorList>
    </citation>
    <scope>NUCLEOTIDE SEQUENCE [LARGE SCALE GENOMIC DNA]</scope>
    <source>
        <strain evidence="7">CCUG 62952</strain>
    </source>
</reference>
<proteinExistence type="inferred from homology"/>
<dbReference type="CDD" id="cd00438">
    <property type="entry name" value="cupin_RmlC"/>
    <property type="match status" value="1"/>
</dbReference>
<comment type="subunit">
    <text evidence="5">Homodimer.</text>
</comment>
<comment type="similarity">
    <text evidence="5">Belongs to the dTDP-4-dehydrorhamnose 3,5-epimerase family.</text>
</comment>
<dbReference type="Gene3D" id="2.60.120.10">
    <property type="entry name" value="Jelly Rolls"/>
    <property type="match status" value="1"/>
</dbReference>
<organism evidence="6 7">
    <name type="scientific">Sungkyunkwania multivorans</name>
    <dbReference type="NCBI Taxonomy" id="1173618"/>
    <lineage>
        <taxon>Bacteria</taxon>
        <taxon>Pseudomonadati</taxon>
        <taxon>Bacteroidota</taxon>
        <taxon>Flavobacteriia</taxon>
        <taxon>Flavobacteriales</taxon>
        <taxon>Flavobacteriaceae</taxon>
        <taxon>Sungkyunkwania</taxon>
    </lineage>
</organism>
<comment type="caution">
    <text evidence="6">The sequence shown here is derived from an EMBL/GenBank/DDBJ whole genome shotgun (WGS) entry which is preliminary data.</text>
</comment>
<gene>
    <name evidence="6" type="primary">rfbC</name>
    <name evidence="6" type="ORF">ACFQ1M_13135</name>
</gene>
<evidence type="ECO:0000256" key="2">
    <source>
        <dbReference type="ARBA" id="ARBA00001997"/>
    </source>
</evidence>